<dbReference type="InterPro" id="IPR050327">
    <property type="entry name" value="Proton-linked_MCT"/>
</dbReference>
<dbReference type="GO" id="GO:0016020">
    <property type="term" value="C:membrane"/>
    <property type="evidence" value="ECO:0007669"/>
    <property type="project" value="UniProtKB-SubCell"/>
</dbReference>
<gene>
    <name evidence="5" type="ORF">APUU_70337S</name>
</gene>
<feature type="transmembrane region" description="Helical" evidence="3">
    <location>
        <begin position="256"/>
        <end position="278"/>
    </location>
</feature>
<feature type="transmembrane region" description="Helical" evidence="3">
    <location>
        <begin position="180"/>
        <end position="200"/>
    </location>
</feature>
<feature type="transmembrane region" description="Helical" evidence="3">
    <location>
        <begin position="320"/>
        <end position="341"/>
    </location>
</feature>
<dbReference type="Proteomes" id="UP000654913">
    <property type="component" value="Chromosome 7"/>
</dbReference>
<feature type="transmembrane region" description="Helical" evidence="3">
    <location>
        <begin position="290"/>
        <end position="308"/>
    </location>
</feature>
<accession>A0A7R8AS36</accession>
<feature type="domain" description="Major facilitator superfamily (MFS) profile" evidence="4">
    <location>
        <begin position="36"/>
        <end position="442"/>
    </location>
</feature>
<organism evidence="5 6">
    <name type="scientific">Aspergillus puulaauensis</name>
    <dbReference type="NCBI Taxonomy" id="1220207"/>
    <lineage>
        <taxon>Eukaryota</taxon>
        <taxon>Fungi</taxon>
        <taxon>Dikarya</taxon>
        <taxon>Ascomycota</taxon>
        <taxon>Pezizomycotina</taxon>
        <taxon>Eurotiomycetes</taxon>
        <taxon>Eurotiomycetidae</taxon>
        <taxon>Eurotiales</taxon>
        <taxon>Aspergillaceae</taxon>
        <taxon>Aspergillus</taxon>
    </lineage>
</organism>
<comment type="similarity">
    <text evidence="2">Belongs to the major facilitator superfamily. Monocarboxylate porter (TC 2.A.1.13) family.</text>
</comment>
<evidence type="ECO:0000259" key="4">
    <source>
        <dbReference type="PROSITE" id="PS50850"/>
    </source>
</evidence>
<reference evidence="5" key="1">
    <citation type="submission" date="2021-01" db="EMBL/GenBank/DDBJ databases">
        <authorList>
            <consortium name="Aspergillus puulaauensis MK2 genome sequencing consortium"/>
            <person name="Kazuki M."/>
            <person name="Futagami T."/>
        </authorList>
    </citation>
    <scope>NUCLEOTIDE SEQUENCE</scope>
    <source>
        <strain evidence="5">MK2</strain>
    </source>
</reference>
<feature type="transmembrane region" description="Helical" evidence="3">
    <location>
        <begin position="383"/>
        <end position="404"/>
    </location>
</feature>
<dbReference type="KEGG" id="apuu:APUU_70337S"/>
<dbReference type="OrthoDB" id="410267at2759"/>
<dbReference type="GO" id="GO:0022857">
    <property type="term" value="F:transmembrane transporter activity"/>
    <property type="evidence" value="ECO:0007669"/>
    <property type="project" value="InterPro"/>
</dbReference>
<dbReference type="InterPro" id="IPR036259">
    <property type="entry name" value="MFS_trans_sf"/>
</dbReference>
<feature type="transmembrane region" description="Helical" evidence="3">
    <location>
        <begin position="347"/>
        <end position="371"/>
    </location>
</feature>
<dbReference type="Gene3D" id="1.20.1250.20">
    <property type="entry name" value="MFS general substrate transporter like domains"/>
    <property type="match status" value="2"/>
</dbReference>
<evidence type="ECO:0000256" key="3">
    <source>
        <dbReference type="SAM" id="Phobius"/>
    </source>
</evidence>
<dbReference type="InterPro" id="IPR011701">
    <property type="entry name" value="MFS"/>
</dbReference>
<keyword evidence="3" id="KW-0812">Transmembrane</keyword>
<dbReference type="GeneID" id="64978764"/>
<feature type="transmembrane region" description="Helical" evidence="3">
    <location>
        <begin position="416"/>
        <end position="437"/>
    </location>
</feature>
<keyword evidence="3" id="KW-1133">Transmembrane helix</keyword>
<feature type="transmembrane region" description="Helical" evidence="3">
    <location>
        <begin position="77"/>
        <end position="100"/>
    </location>
</feature>
<dbReference type="InterPro" id="IPR020846">
    <property type="entry name" value="MFS_dom"/>
</dbReference>
<feature type="transmembrane region" description="Helical" evidence="3">
    <location>
        <begin position="35"/>
        <end position="57"/>
    </location>
</feature>
<evidence type="ECO:0000256" key="2">
    <source>
        <dbReference type="ARBA" id="ARBA00006727"/>
    </source>
</evidence>
<feature type="transmembrane region" description="Helical" evidence="3">
    <location>
        <begin position="107"/>
        <end position="126"/>
    </location>
</feature>
<evidence type="ECO:0000313" key="6">
    <source>
        <dbReference type="Proteomes" id="UP000654913"/>
    </source>
</evidence>
<evidence type="ECO:0000256" key="1">
    <source>
        <dbReference type="ARBA" id="ARBA00004141"/>
    </source>
</evidence>
<dbReference type="Pfam" id="PF07690">
    <property type="entry name" value="MFS_1"/>
    <property type="match status" value="1"/>
</dbReference>
<sequence length="450" mass="48456">MGITDDEVIAHPMDLTPTSSNEKEELVDTYPDGGLMAWLVALGAWCGCISAFGLMNSNGVFSDWLSTHELSQYDRSSISWIFSVHNFFVFMGGIQAGPLFDRYGPRLLVALGTVGLTAAVMAFSLATGKLPTLSISRHALTVAEFYQFMLSFGVLGGISASMIFTPSIAVVNHWFLQRRAVATGIVMTAGGIGGIIFPQIFSALAPKLGWSWSIRVLGFIVLITGGTGTLLQKARLAPDASSQKKTIDLRVLREPAFNYTTVAIIFVEVAFTIPIAYLTSYGSANGMSVQSAYALTPILNGASILGRLIPGFAADKWGRFNVMVVTTVVSTVLTVALWLTAGSNQAAIIAYAALFGFWSGSAFSLAPVCMAQISKTEDFGKRYGTCYTFVAIGVLVSLPIAGQILQMQTYGDTELYWGLILFAGLAYTVSSIFFALARIHVTGWRWKAMF</sequence>
<dbReference type="RefSeq" id="XP_041560953.1">
    <property type="nucleotide sequence ID" value="XM_041695198.1"/>
</dbReference>
<dbReference type="AlphaFoldDB" id="A0A7R8AS36"/>
<dbReference type="EMBL" id="AP024449">
    <property type="protein sequence ID" value="BCS28767.1"/>
    <property type="molecule type" value="Genomic_DNA"/>
</dbReference>
<proteinExistence type="inferred from homology"/>
<dbReference type="PANTHER" id="PTHR11360">
    <property type="entry name" value="MONOCARBOXYLATE TRANSPORTER"/>
    <property type="match status" value="1"/>
</dbReference>
<comment type="subcellular location">
    <subcellularLocation>
        <location evidence="1">Membrane</location>
        <topology evidence="1">Multi-pass membrane protein</topology>
    </subcellularLocation>
</comment>
<dbReference type="PANTHER" id="PTHR11360:SF240">
    <property type="entry name" value="MONOCARBOXYLATE TRANSPORTER (EUROFUNG)-RELATED"/>
    <property type="match status" value="1"/>
</dbReference>
<protein>
    <recommendedName>
        <fullName evidence="4">Major facilitator superfamily (MFS) profile domain-containing protein</fullName>
    </recommendedName>
</protein>
<feature type="transmembrane region" description="Helical" evidence="3">
    <location>
        <begin position="146"/>
        <end position="168"/>
    </location>
</feature>
<dbReference type="SUPFAM" id="SSF103473">
    <property type="entry name" value="MFS general substrate transporter"/>
    <property type="match status" value="1"/>
</dbReference>
<evidence type="ECO:0000313" key="5">
    <source>
        <dbReference type="EMBL" id="BCS28767.1"/>
    </source>
</evidence>
<feature type="transmembrane region" description="Helical" evidence="3">
    <location>
        <begin position="212"/>
        <end position="235"/>
    </location>
</feature>
<name>A0A7R8AS36_9EURO</name>
<dbReference type="PROSITE" id="PS50850">
    <property type="entry name" value="MFS"/>
    <property type="match status" value="1"/>
</dbReference>
<keyword evidence="6" id="KW-1185">Reference proteome</keyword>
<keyword evidence="3" id="KW-0472">Membrane</keyword>
<reference evidence="5" key="2">
    <citation type="submission" date="2021-02" db="EMBL/GenBank/DDBJ databases">
        <title>Aspergillus puulaauensis MK2 genome sequence.</title>
        <authorList>
            <person name="Futagami T."/>
            <person name="Mori K."/>
            <person name="Kadooka C."/>
            <person name="Tanaka T."/>
        </authorList>
    </citation>
    <scope>NUCLEOTIDE SEQUENCE</scope>
    <source>
        <strain evidence="5">MK2</strain>
    </source>
</reference>